<proteinExistence type="predicted"/>
<accession>A0A6J4U5G1</accession>
<name>A0A6J4U5G1_9BACT</name>
<organism evidence="2">
    <name type="scientific">uncultured Thermomicrobiales bacterium</name>
    <dbReference type="NCBI Taxonomy" id="1645740"/>
    <lineage>
        <taxon>Bacteria</taxon>
        <taxon>Pseudomonadati</taxon>
        <taxon>Thermomicrobiota</taxon>
        <taxon>Thermomicrobia</taxon>
        <taxon>Thermomicrobiales</taxon>
        <taxon>environmental samples</taxon>
    </lineage>
</organism>
<protein>
    <submittedName>
        <fullName evidence="2">Uncharacterized protein</fullName>
    </submittedName>
</protein>
<gene>
    <name evidence="2" type="ORF">AVDCRST_MAG59-620</name>
</gene>
<feature type="region of interest" description="Disordered" evidence="1">
    <location>
        <begin position="25"/>
        <end position="48"/>
    </location>
</feature>
<evidence type="ECO:0000256" key="1">
    <source>
        <dbReference type="SAM" id="MobiDB-lite"/>
    </source>
</evidence>
<evidence type="ECO:0000313" key="2">
    <source>
        <dbReference type="EMBL" id="CAA9538922.1"/>
    </source>
</evidence>
<sequence>MDWRCRHFHPGGAHRTVVGVAPAIRPGLVRPDARAPTPSPPVTHGRHQ</sequence>
<dbReference type="AlphaFoldDB" id="A0A6J4U5G1"/>
<reference evidence="2" key="1">
    <citation type="submission" date="2020-02" db="EMBL/GenBank/DDBJ databases">
        <authorList>
            <person name="Meier V. D."/>
        </authorList>
    </citation>
    <scope>NUCLEOTIDE SEQUENCE</scope>
    <source>
        <strain evidence="2">AVDCRST_MAG59</strain>
    </source>
</reference>
<dbReference type="EMBL" id="CADCWF010000030">
    <property type="protein sequence ID" value="CAA9538922.1"/>
    <property type="molecule type" value="Genomic_DNA"/>
</dbReference>